<evidence type="ECO:0000256" key="14">
    <source>
        <dbReference type="ARBA" id="ARBA00049494"/>
    </source>
</evidence>
<dbReference type="InterPro" id="IPR023465">
    <property type="entry name" value="Riboflavin_kinase_dom_sf"/>
</dbReference>
<dbReference type="Gene3D" id="2.40.30.30">
    <property type="entry name" value="Riboflavin kinase-like"/>
    <property type="match status" value="1"/>
</dbReference>
<dbReference type="OrthoDB" id="9803667at2"/>
<evidence type="ECO:0000256" key="10">
    <source>
        <dbReference type="ARBA" id="ARBA00022827"/>
    </source>
</evidence>
<comment type="pathway">
    <text evidence="2 15">Cofactor biosynthesis; FAD biosynthesis; FAD from FMN: step 1/1.</text>
</comment>
<dbReference type="PANTHER" id="PTHR22749">
    <property type="entry name" value="RIBOFLAVIN KINASE/FMN ADENYLYLTRANSFERASE"/>
    <property type="match status" value="1"/>
</dbReference>
<evidence type="ECO:0000313" key="17">
    <source>
        <dbReference type="EMBL" id="TFB72641.1"/>
    </source>
</evidence>
<accession>A0A4R8UXK7</accession>
<evidence type="ECO:0000256" key="8">
    <source>
        <dbReference type="ARBA" id="ARBA00022741"/>
    </source>
</evidence>
<dbReference type="PANTHER" id="PTHR22749:SF6">
    <property type="entry name" value="RIBOFLAVIN KINASE"/>
    <property type="match status" value="1"/>
</dbReference>
<dbReference type="InterPro" id="IPR015864">
    <property type="entry name" value="FAD_synthase"/>
</dbReference>
<keyword evidence="9 15" id="KW-0418">Kinase</keyword>
<evidence type="ECO:0000256" key="2">
    <source>
        <dbReference type="ARBA" id="ARBA00004726"/>
    </source>
</evidence>
<dbReference type="GO" id="GO:0006747">
    <property type="term" value="P:FAD biosynthetic process"/>
    <property type="evidence" value="ECO:0007669"/>
    <property type="project" value="UniProtKB-UniRule"/>
</dbReference>
<reference evidence="17 18" key="1">
    <citation type="submission" date="2019-03" db="EMBL/GenBank/DDBJ databases">
        <title>Genomics of glacier-inhabiting Cryobacterium strains.</title>
        <authorList>
            <person name="Liu Q."/>
            <person name="Xin Y.-H."/>
        </authorList>
    </citation>
    <scope>NUCLEOTIDE SEQUENCE [LARGE SCALE GENOMIC DNA]</scope>
    <source>
        <strain evidence="17 18">HLT2-23</strain>
    </source>
</reference>
<keyword evidence="18" id="KW-1185">Reference proteome</keyword>
<name>A0A4R8UXK7_9MICO</name>
<evidence type="ECO:0000313" key="18">
    <source>
        <dbReference type="Proteomes" id="UP000298173"/>
    </source>
</evidence>
<keyword evidence="4 15" id="KW-0285">Flavoprotein</keyword>
<keyword evidence="6 15" id="KW-0808">Transferase</keyword>
<evidence type="ECO:0000256" key="12">
    <source>
        <dbReference type="ARBA" id="ARBA00023268"/>
    </source>
</evidence>
<evidence type="ECO:0000256" key="1">
    <source>
        <dbReference type="ARBA" id="ARBA00002121"/>
    </source>
</evidence>
<dbReference type="UniPathway" id="UPA00276">
    <property type="reaction ID" value="UER00406"/>
</dbReference>
<dbReference type="GO" id="GO:0008531">
    <property type="term" value="F:riboflavin kinase activity"/>
    <property type="evidence" value="ECO:0007669"/>
    <property type="project" value="UniProtKB-UniRule"/>
</dbReference>
<keyword evidence="7 15" id="KW-0548">Nucleotidyltransferase</keyword>
<dbReference type="GO" id="GO:0009231">
    <property type="term" value="P:riboflavin biosynthetic process"/>
    <property type="evidence" value="ECO:0007669"/>
    <property type="project" value="InterPro"/>
</dbReference>
<dbReference type="EC" id="2.7.7.2" evidence="15"/>
<dbReference type="Gene3D" id="3.40.50.620">
    <property type="entry name" value="HUPs"/>
    <property type="match status" value="1"/>
</dbReference>
<dbReference type="NCBIfam" id="NF004160">
    <property type="entry name" value="PRK05627.1-3"/>
    <property type="match status" value="1"/>
</dbReference>
<gene>
    <name evidence="17" type="ORF">E3O06_09995</name>
</gene>
<keyword evidence="10 15" id="KW-0274">FAD</keyword>
<dbReference type="SMART" id="SM00904">
    <property type="entry name" value="Flavokinase"/>
    <property type="match status" value="1"/>
</dbReference>
<dbReference type="EMBL" id="SOEY01000019">
    <property type="protein sequence ID" value="TFB72641.1"/>
    <property type="molecule type" value="Genomic_DNA"/>
</dbReference>
<proteinExistence type="inferred from homology"/>
<organism evidence="17 18">
    <name type="scientific">Cryobacterium glaciale</name>
    <dbReference type="NCBI Taxonomy" id="1259145"/>
    <lineage>
        <taxon>Bacteria</taxon>
        <taxon>Bacillati</taxon>
        <taxon>Actinomycetota</taxon>
        <taxon>Actinomycetes</taxon>
        <taxon>Micrococcales</taxon>
        <taxon>Microbacteriaceae</taxon>
        <taxon>Cryobacterium</taxon>
    </lineage>
</organism>
<dbReference type="GO" id="GO:0009398">
    <property type="term" value="P:FMN biosynthetic process"/>
    <property type="evidence" value="ECO:0007669"/>
    <property type="project" value="UniProtKB-UniRule"/>
</dbReference>
<comment type="catalytic activity">
    <reaction evidence="14 15">
        <text>FMN + ATP + H(+) = FAD + diphosphate</text>
        <dbReference type="Rhea" id="RHEA:17237"/>
        <dbReference type="ChEBI" id="CHEBI:15378"/>
        <dbReference type="ChEBI" id="CHEBI:30616"/>
        <dbReference type="ChEBI" id="CHEBI:33019"/>
        <dbReference type="ChEBI" id="CHEBI:57692"/>
        <dbReference type="ChEBI" id="CHEBI:58210"/>
        <dbReference type="EC" id="2.7.7.2"/>
    </reaction>
</comment>
<dbReference type="FunFam" id="2.40.30.30:FF:000003">
    <property type="entry name" value="Riboflavin biosynthesis protein"/>
    <property type="match status" value="1"/>
</dbReference>
<comment type="caution">
    <text evidence="17">The sequence shown here is derived from an EMBL/GenBank/DDBJ whole genome shotgun (WGS) entry which is preliminary data.</text>
</comment>
<keyword evidence="5 15" id="KW-0288">FMN</keyword>
<evidence type="ECO:0000259" key="16">
    <source>
        <dbReference type="SMART" id="SM00904"/>
    </source>
</evidence>
<protein>
    <recommendedName>
        <fullName evidence="15">Riboflavin biosynthesis protein</fullName>
    </recommendedName>
    <domain>
        <recommendedName>
            <fullName evidence="15">Riboflavin kinase</fullName>
            <ecNumber evidence="15">2.7.1.26</ecNumber>
        </recommendedName>
        <alternativeName>
            <fullName evidence="15">Flavokinase</fullName>
        </alternativeName>
    </domain>
    <domain>
        <recommendedName>
            <fullName evidence="15">FMN adenylyltransferase</fullName>
            <ecNumber evidence="15">2.7.7.2</ecNumber>
        </recommendedName>
        <alternativeName>
            <fullName evidence="15">FAD pyrophosphorylase</fullName>
        </alternativeName>
        <alternativeName>
            <fullName evidence="15">FAD synthase</fullName>
        </alternativeName>
    </domain>
</protein>
<dbReference type="InterPro" id="IPR015865">
    <property type="entry name" value="Riboflavin_kinase_bac/euk"/>
</dbReference>
<dbReference type="Pfam" id="PF06574">
    <property type="entry name" value="FAD_syn"/>
    <property type="match status" value="1"/>
</dbReference>
<evidence type="ECO:0000256" key="4">
    <source>
        <dbReference type="ARBA" id="ARBA00022630"/>
    </source>
</evidence>
<dbReference type="RefSeq" id="WP_134503237.1">
    <property type="nucleotide sequence ID" value="NZ_SOEY01000019.1"/>
</dbReference>
<dbReference type="SUPFAM" id="SSF52374">
    <property type="entry name" value="Nucleotidylyl transferase"/>
    <property type="match status" value="1"/>
</dbReference>
<dbReference type="GO" id="GO:0005524">
    <property type="term" value="F:ATP binding"/>
    <property type="evidence" value="ECO:0007669"/>
    <property type="project" value="UniProtKB-UniRule"/>
</dbReference>
<dbReference type="GO" id="GO:0003919">
    <property type="term" value="F:FMN adenylyltransferase activity"/>
    <property type="evidence" value="ECO:0007669"/>
    <property type="project" value="UniProtKB-UniRule"/>
</dbReference>
<dbReference type="NCBIfam" id="TIGR00083">
    <property type="entry name" value="ribF"/>
    <property type="match status" value="1"/>
</dbReference>
<dbReference type="CDD" id="cd02064">
    <property type="entry name" value="FAD_synthetase_N"/>
    <property type="match status" value="1"/>
</dbReference>
<dbReference type="InterPro" id="IPR023468">
    <property type="entry name" value="Riboflavin_kinase"/>
</dbReference>
<evidence type="ECO:0000256" key="6">
    <source>
        <dbReference type="ARBA" id="ARBA00022679"/>
    </source>
</evidence>
<dbReference type="PIRSF" id="PIRSF004491">
    <property type="entry name" value="FAD_Synth"/>
    <property type="match status" value="1"/>
</dbReference>
<evidence type="ECO:0000256" key="7">
    <source>
        <dbReference type="ARBA" id="ARBA00022695"/>
    </source>
</evidence>
<evidence type="ECO:0000256" key="11">
    <source>
        <dbReference type="ARBA" id="ARBA00022840"/>
    </source>
</evidence>
<sequence>MKTLYGVDSVPSDWPSSAVSIGKFDGVHAGHRAVITELKAIAAREQLAAVVVTFDRHPLALLAPESCPNALVSAEQKLDLIAETGVDATLLLEFNHSLSSLPPREFIERILVTALHARFVLVGRDFRFGAKGAGDVALLRDLGAEFGYEVRMIDDVMPDGERRVSSTWIRELLAAGDVTAAGQMLGHVPTVRGVVVHGAARGRELGFPTANLSSDSEGLIPADGVYAGWLTDAGARYPAAISVGNNPTFGGVAQKQVEAYVLDEVDLDLYDHVVDVSFVERIRGMVAYSGIDPLIVQMRDDVAQVRTILHLLTSTSTLS</sequence>
<comment type="pathway">
    <text evidence="3 15">Cofactor biosynthesis; FMN biosynthesis; FMN from riboflavin (ATP route): step 1/1.</text>
</comment>
<evidence type="ECO:0000256" key="9">
    <source>
        <dbReference type="ARBA" id="ARBA00022777"/>
    </source>
</evidence>
<evidence type="ECO:0000256" key="13">
    <source>
        <dbReference type="ARBA" id="ARBA00047880"/>
    </source>
</evidence>
<keyword evidence="12" id="KW-0511">Multifunctional enzyme</keyword>
<keyword evidence="8 15" id="KW-0547">Nucleotide-binding</keyword>
<dbReference type="InterPro" id="IPR014729">
    <property type="entry name" value="Rossmann-like_a/b/a_fold"/>
</dbReference>
<dbReference type="EC" id="2.7.1.26" evidence="15"/>
<comment type="function">
    <text evidence="1">Catalyzes the phosphorylation of riboflavin to FMN followed by the adenylation of FMN to FAD.</text>
</comment>
<dbReference type="Proteomes" id="UP000298173">
    <property type="component" value="Unassembled WGS sequence"/>
</dbReference>
<dbReference type="Pfam" id="PF01687">
    <property type="entry name" value="Flavokinase"/>
    <property type="match status" value="1"/>
</dbReference>
<evidence type="ECO:0000256" key="15">
    <source>
        <dbReference type="PIRNR" id="PIRNR004491"/>
    </source>
</evidence>
<dbReference type="FunFam" id="3.40.50.620:FF:000021">
    <property type="entry name" value="Riboflavin biosynthesis protein"/>
    <property type="match status" value="1"/>
</dbReference>
<evidence type="ECO:0000256" key="3">
    <source>
        <dbReference type="ARBA" id="ARBA00005201"/>
    </source>
</evidence>
<dbReference type="UniPathway" id="UPA00277">
    <property type="reaction ID" value="UER00407"/>
</dbReference>
<dbReference type="InterPro" id="IPR002606">
    <property type="entry name" value="Riboflavin_kinase_bac"/>
</dbReference>
<keyword evidence="11 15" id="KW-0067">ATP-binding</keyword>
<feature type="domain" description="Riboflavin kinase" evidence="16">
    <location>
        <begin position="184"/>
        <end position="310"/>
    </location>
</feature>
<comment type="catalytic activity">
    <reaction evidence="13 15">
        <text>riboflavin + ATP = FMN + ADP + H(+)</text>
        <dbReference type="Rhea" id="RHEA:14357"/>
        <dbReference type="ChEBI" id="CHEBI:15378"/>
        <dbReference type="ChEBI" id="CHEBI:30616"/>
        <dbReference type="ChEBI" id="CHEBI:57986"/>
        <dbReference type="ChEBI" id="CHEBI:58210"/>
        <dbReference type="ChEBI" id="CHEBI:456216"/>
        <dbReference type="EC" id="2.7.1.26"/>
    </reaction>
</comment>
<dbReference type="SUPFAM" id="SSF82114">
    <property type="entry name" value="Riboflavin kinase-like"/>
    <property type="match status" value="1"/>
</dbReference>
<dbReference type="AlphaFoldDB" id="A0A4R8UXK7"/>
<evidence type="ECO:0000256" key="5">
    <source>
        <dbReference type="ARBA" id="ARBA00022643"/>
    </source>
</evidence>
<comment type="similarity">
    <text evidence="15">Belongs to the ribF family.</text>
</comment>